<dbReference type="Gene3D" id="3.40.190.10">
    <property type="entry name" value="Periplasmic binding protein-like II"/>
    <property type="match status" value="1"/>
</dbReference>
<gene>
    <name evidence="3" type="ORF">WQ57_05890</name>
</gene>
<evidence type="ECO:0000256" key="2">
    <source>
        <dbReference type="SAM" id="SignalP"/>
    </source>
</evidence>
<keyword evidence="2" id="KW-0732">Signal</keyword>
<dbReference type="EMBL" id="LAYY01000005">
    <property type="protein sequence ID" value="KKK38879.1"/>
    <property type="molecule type" value="Genomic_DNA"/>
</dbReference>
<dbReference type="PROSITE" id="PS51257">
    <property type="entry name" value="PROKAR_LIPOPROTEIN"/>
    <property type="match status" value="1"/>
</dbReference>
<dbReference type="PIRSF" id="PIRSF017082">
    <property type="entry name" value="YflP"/>
    <property type="match status" value="1"/>
</dbReference>
<evidence type="ECO:0000313" key="3">
    <source>
        <dbReference type="EMBL" id="KKK38879.1"/>
    </source>
</evidence>
<dbReference type="RefSeq" id="WP_046522813.1">
    <property type="nucleotide sequence ID" value="NZ_LAYY01000005.1"/>
</dbReference>
<dbReference type="OrthoDB" id="9780943at2"/>
<reference evidence="3 4" key="1">
    <citation type="submission" date="2015-04" db="EMBL/GenBank/DDBJ databases">
        <title>Taxonomic description and genome sequence of Bacillus campisalis sp. nov., a novel member of the genus Bacillus isolated from solar saltern.</title>
        <authorList>
            <person name="Mathan Kumar R."/>
            <person name="Kaur G."/>
            <person name="Kumar A."/>
            <person name="Singh N.K."/>
            <person name="Kaur N."/>
            <person name="Kumar N."/>
            <person name="Mayilraj S."/>
        </authorList>
    </citation>
    <scope>NUCLEOTIDE SEQUENCE [LARGE SCALE GENOMIC DNA]</scope>
    <source>
        <strain evidence="3 4">SA2-6</strain>
    </source>
</reference>
<dbReference type="PANTHER" id="PTHR42928">
    <property type="entry name" value="TRICARBOXYLATE-BINDING PROTEIN"/>
    <property type="match status" value="1"/>
</dbReference>
<sequence length="325" mass="35561">MKKLGLALLSALLLSACSSAKSATDAEYPKKNIEIVAPAAPGGGWDLTARSVQRILKDTKLVENNINVINKPGGGGEVGWNYLSKKDSHNLSVNSSLLLTNNLLGQSKLTHNDFTPLATLATEWLAIAVPVDSPYQDINALMDQIKKDPKSVKVGLGPGLGNNDHLSFVQAAGLKDINARDLNFLVYDGGGGDVVTALLGKHVDAITTSLSEVKDQHLAGKLKILVLSADERQEELEEVPTLQEEGIDMVFPHWRGIMGPPDMTEEEVKYWDEKLAAMAETEEWKELLANNDWEDFYQDSSTTKEFMAEQEKLYTELIDDSGLVK</sequence>
<comment type="similarity">
    <text evidence="1">Belongs to the UPF0065 (bug) family.</text>
</comment>
<feature type="chain" id="PRO_5005641879" evidence="2">
    <location>
        <begin position="23"/>
        <end position="325"/>
    </location>
</feature>
<accession>A0A0M2SWE4</accession>
<dbReference type="SUPFAM" id="SSF53850">
    <property type="entry name" value="Periplasmic binding protein-like II"/>
    <property type="match status" value="1"/>
</dbReference>
<dbReference type="CDD" id="cd07012">
    <property type="entry name" value="PBP2_Bug_TTT"/>
    <property type="match status" value="1"/>
</dbReference>
<dbReference type="InterPro" id="IPR005064">
    <property type="entry name" value="BUG"/>
</dbReference>
<dbReference type="Proteomes" id="UP000034166">
    <property type="component" value="Unassembled WGS sequence"/>
</dbReference>
<dbReference type="PATRIC" id="fig|1408103.3.peg.1324"/>
<evidence type="ECO:0000313" key="4">
    <source>
        <dbReference type="Proteomes" id="UP000034166"/>
    </source>
</evidence>
<keyword evidence="4" id="KW-1185">Reference proteome</keyword>
<proteinExistence type="inferred from homology"/>
<comment type="caution">
    <text evidence="3">The sequence shown here is derived from an EMBL/GenBank/DDBJ whole genome shotgun (WGS) entry which is preliminary data.</text>
</comment>
<dbReference type="PANTHER" id="PTHR42928:SF3">
    <property type="entry name" value="UPF0065 PROTEIN YFLP"/>
    <property type="match status" value="1"/>
</dbReference>
<name>A0A0M2SWE4_9BACI</name>
<dbReference type="Gene3D" id="3.40.190.150">
    <property type="entry name" value="Bordetella uptake gene, domain 1"/>
    <property type="match status" value="1"/>
</dbReference>
<organism evidence="3 4">
    <name type="scientific">Mesobacillus campisalis</name>
    <dbReference type="NCBI Taxonomy" id="1408103"/>
    <lineage>
        <taxon>Bacteria</taxon>
        <taxon>Bacillati</taxon>
        <taxon>Bacillota</taxon>
        <taxon>Bacilli</taxon>
        <taxon>Bacillales</taxon>
        <taxon>Bacillaceae</taxon>
        <taxon>Mesobacillus</taxon>
    </lineage>
</organism>
<dbReference type="InterPro" id="IPR042100">
    <property type="entry name" value="Bug_dom1"/>
</dbReference>
<evidence type="ECO:0000256" key="1">
    <source>
        <dbReference type="ARBA" id="ARBA00006987"/>
    </source>
</evidence>
<feature type="signal peptide" evidence="2">
    <location>
        <begin position="1"/>
        <end position="22"/>
    </location>
</feature>
<protein>
    <submittedName>
        <fullName evidence="3">Membrane protein</fullName>
    </submittedName>
</protein>
<dbReference type="AlphaFoldDB" id="A0A0M2SWE4"/>
<dbReference type="Pfam" id="PF03401">
    <property type="entry name" value="TctC"/>
    <property type="match status" value="1"/>
</dbReference>